<evidence type="ECO:0000313" key="4">
    <source>
        <dbReference type="Proteomes" id="UP000244064"/>
    </source>
</evidence>
<dbReference type="Proteomes" id="UP000244064">
    <property type="component" value="Unassembled WGS sequence"/>
</dbReference>
<evidence type="ECO:0000313" key="3">
    <source>
        <dbReference type="EMBL" id="PTU73474.1"/>
    </source>
</evidence>
<protein>
    <submittedName>
        <fullName evidence="3">Polysaccharide lyase family 7 protein</fullName>
    </submittedName>
</protein>
<evidence type="ECO:0000256" key="1">
    <source>
        <dbReference type="SAM" id="SignalP"/>
    </source>
</evidence>
<feature type="signal peptide" evidence="1">
    <location>
        <begin position="1"/>
        <end position="31"/>
    </location>
</feature>
<dbReference type="Pfam" id="PF05345">
    <property type="entry name" value="He_PIG"/>
    <property type="match status" value="1"/>
</dbReference>
<evidence type="ECO:0000259" key="2">
    <source>
        <dbReference type="Pfam" id="PF08787"/>
    </source>
</evidence>
<keyword evidence="1" id="KW-0732">Signal</keyword>
<dbReference type="Pfam" id="PF08787">
    <property type="entry name" value="Alginate_lyase2"/>
    <property type="match status" value="1"/>
</dbReference>
<dbReference type="AlphaFoldDB" id="A0A2T5P6Y9"/>
<dbReference type="SUPFAM" id="SSF49899">
    <property type="entry name" value="Concanavalin A-like lectins/glucanases"/>
    <property type="match status" value="1"/>
</dbReference>
<name>A0A2T5P6Y9_9PSED</name>
<dbReference type="OrthoDB" id="1113844at2"/>
<comment type="caution">
    <text evidence="3">The sequence shown here is derived from an EMBL/GenBank/DDBJ whole genome shotgun (WGS) entry which is preliminary data.</text>
</comment>
<keyword evidence="4" id="KW-1185">Reference proteome</keyword>
<proteinExistence type="predicted"/>
<dbReference type="InterPro" id="IPR015919">
    <property type="entry name" value="Cadherin-like_sf"/>
</dbReference>
<dbReference type="Gene3D" id="2.60.120.200">
    <property type="match status" value="1"/>
</dbReference>
<dbReference type="RefSeq" id="WP_108107920.1">
    <property type="nucleotide sequence ID" value="NZ_QASN01000020.1"/>
</dbReference>
<dbReference type="EMBL" id="QASN01000020">
    <property type="protein sequence ID" value="PTU73474.1"/>
    <property type="molecule type" value="Genomic_DNA"/>
</dbReference>
<dbReference type="InterPro" id="IPR014895">
    <property type="entry name" value="Alginate_lyase_2"/>
</dbReference>
<feature type="domain" description="Alginate lyase 2" evidence="2">
    <location>
        <begin position="43"/>
        <end position="278"/>
    </location>
</feature>
<reference evidence="3 4" key="1">
    <citation type="submission" date="2018-04" db="EMBL/GenBank/DDBJ databases">
        <title>Pseudomonas sp. nov., isolated from mangrove soil.</title>
        <authorList>
            <person name="Chen C."/>
        </authorList>
    </citation>
    <scope>NUCLEOTIDE SEQUENCE [LARGE SCALE GENOMIC DNA]</scope>
    <source>
        <strain evidence="3 4">TC-11</strain>
    </source>
</reference>
<gene>
    <name evidence="3" type="ORF">DBO85_14195</name>
</gene>
<accession>A0A2T5P6Y9</accession>
<organism evidence="3 4">
    <name type="scientific">Pseudomonas mangrovi</name>
    <dbReference type="NCBI Taxonomy" id="2161748"/>
    <lineage>
        <taxon>Bacteria</taxon>
        <taxon>Pseudomonadati</taxon>
        <taxon>Pseudomonadota</taxon>
        <taxon>Gammaproteobacteria</taxon>
        <taxon>Pseudomonadales</taxon>
        <taxon>Pseudomonadaceae</taxon>
        <taxon>Pseudomonas</taxon>
    </lineage>
</organism>
<dbReference type="GO" id="GO:0016829">
    <property type="term" value="F:lyase activity"/>
    <property type="evidence" value="ECO:0007669"/>
    <property type="project" value="UniProtKB-KW"/>
</dbReference>
<dbReference type="GO" id="GO:0016020">
    <property type="term" value="C:membrane"/>
    <property type="evidence" value="ECO:0007669"/>
    <property type="project" value="InterPro"/>
</dbReference>
<keyword evidence="3" id="KW-0456">Lyase</keyword>
<dbReference type="InterPro" id="IPR013320">
    <property type="entry name" value="ConA-like_dom_sf"/>
</dbReference>
<dbReference type="SUPFAM" id="SSF49313">
    <property type="entry name" value="Cadherin-like"/>
    <property type="match status" value="1"/>
</dbReference>
<feature type="chain" id="PRO_5015655811" evidence="1">
    <location>
        <begin position="32"/>
        <end position="370"/>
    </location>
</feature>
<sequence length="370" mass="39063">MTPSTLCRTAARRLFASTLLASSLLSVHSFAALDPSLPPGGNFDLGNWNITIPFDAENDTVGKPLTILPVNLVGPNGYSHMPAFFTDSDGAMNFWAPLNGATTGGSKHPRSELREMIDGVSNAVNWDSFGTAILDAQVRVMKVPADDGIVIIGQVHGHGSAPLVLLYYKYDQTKQTGRVIAKLQGTPVQGPPFTQNTIATDIRLGERFTYQIKVERQPNGGPAIASSSVNNGTPAEMVMEPSWDLETFYFKAGSYLHTYGDSATDGALVKFYRLAASHPANGLLITTSASLPRARAGQAYSVQLQSRGGVGGGTWSLASGFPPAGLSLSADGVISGVPASGNGKVDDFMVKVRDANGATFAKKFSIVVQP</sequence>
<dbReference type="InterPro" id="IPR013783">
    <property type="entry name" value="Ig-like_fold"/>
</dbReference>
<dbReference type="GO" id="GO:0005509">
    <property type="term" value="F:calcium ion binding"/>
    <property type="evidence" value="ECO:0007669"/>
    <property type="project" value="InterPro"/>
</dbReference>
<dbReference type="Gene3D" id="2.60.40.10">
    <property type="entry name" value="Immunoglobulins"/>
    <property type="match status" value="1"/>
</dbReference>